<keyword evidence="4 13" id="KW-0812">Transmembrane</keyword>
<dbReference type="PANTHER" id="PTHR12582:SF47">
    <property type="entry name" value="NETRIN RECEPTOR UNC-5"/>
    <property type="match status" value="1"/>
</dbReference>
<dbReference type="GO" id="GO:0008045">
    <property type="term" value="P:motor neuron axon guidance"/>
    <property type="evidence" value="ECO:0007669"/>
    <property type="project" value="TreeGrafter"/>
</dbReference>
<dbReference type="SUPFAM" id="SSF48726">
    <property type="entry name" value="Immunoglobulin"/>
    <property type="match status" value="1"/>
</dbReference>
<evidence type="ECO:0000256" key="10">
    <source>
        <dbReference type="ARBA" id="ARBA00023170"/>
    </source>
</evidence>
<dbReference type="InterPro" id="IPR011029">
    <property type="entry name" value="DEATH-like_dom_sf"/>
</dbReference>
<dbReference type="CDD" id="cd08781">
    <property type="entry name" value="Death_UNC5-like"/>
    <property type="match status" value="1"/>
</dbReference>
<dbReference type="PRINTS" id="PR01705">
    <property type="entry name" value="TSP1REPEAT"/>
</dbReference>
<dbReference type="GO" id="GO:0005886">
    <property type="term" value="C:plasma membrane"/>
    <property type="evidence" value="ECO:0007669"/>
    <property type="project" value="UniProtKB-SubCell"/>
</dbReference>
<dbReference type="SMART" id="SM00005">
    <property type="entry name" value="DEATH"/>
    <property type="match status" value="1"/>
</dbReference>
<dbReference type="PROSITE" id="PS50092">
    <property type="entry name" value="TSP1"/>
    <property type="match status" value="2"/>
</dbReference>
<feature type="region of interest" description="Disordered" evidence="14">
    <location>
        <begin position="401"/>
        <end position="444"/>
    </location>
</feature>
<dbReference type="SMART" id="SM00408">
    <property type="entry name" value="IGc2"/>
    <property type="match status" value="1"/>
</dbReference>
<dbReference type="Gene3D" id="2.60.220.30">
    <property type="match status" value="1"/>
</dbReference>
<dbReference type="PROSITE" id="PS50017">
    <property type="entry name" value="DEATH_DOMAIN"/>
    <property type="match status" value="1"/>
</dbReference>
<feature type="domain" description="Death" evidence="15">
    <location>
        <begin position="989"/>
        <end position="1055"/>
    </location>
</feature>
<organism evidence="18 19">
    <name type="scientific">Dreissena polymorpha</name>
    <name type="common">Zebra mussel</name>
    <name type="synonym">Mytilus polymorpha</name>
    <dbReference type="NCBI Taxonomy" id="45954"/>
    <lineage>
        <taxon>Eukaryota</taxon>
        <taxon>Metazoa</taxon>
        <taxon>Spiralia</taxon>
        <taxon>Lophotrochozoa</taxon>
        <taxon>Mollusca</taxon>
        <taxon>Bivalvia</taxon>
        <taxon>Autobranchia</taxon>
        <taxon>Heteroconchia</taxon>
        <taxon>Euheterodonta</taxon>
        <taxon>Imparidentia</taxon>
        <taxon>Neoheterodontei</taxon>
        <taxon>Myida</taxon>
        <taxon>Dreissenoidea</taxon>
        <taxon>Dreissenidae</taxon>
        <taxon>Dreissena</taxon>
    </lineage>
</organism>
<comment type="subcellular location">
    <subcellularLocation>
        <location evidence="13">Cell membrane</location>
        <topology evidence="13">Single-pass type I membrane protein</topology>
    </subcellularLocation>
    <subcellularLocation>
        <location evidence="1">Membrane</location>
        <topology evidence="1">Single-pass type I membrane protein</topology>
    </subcellularLocation>
</comment>
<evidence type="ECO:0000256" key="11">
    <source>
        <dbReference type="ARBA" id="ARBA00023180"/>
    </source>
</evidence>
<accession>A0A9D4MCN2</accession>
<dbReference type="InterPro" id="IPR037936">
    <property type="entry name" value="UNC5A-D"/>
</dbReference>
<sequence length="1059" mass="117813">MRCVQNNWMSGKYNQSANMVCRLGVWIFVIVALFASIFGTLHGAEAVNAEDGNTEGDFNGFDGGVLRRGIKFLIEPEEKYYVVKNKPATITCKALGAVHISFKCANTWIKQHKFTTTMSVDQVTQKKIIETSITVTKEDVEEYFGSDGYWCQCFASDQPPEIQGGIIVESEKRGLVELAYLKRQFDWQPYKTRVELNQQTVLRCLPPEGKPLPEVFWLKDGNQIDVQNNHNFIISSEGNLIITSARLEDTGIYTCGAQNMVARRLSNPTPFVVYVNGGWSTWSQWTKCSAVCGRGTQRRQRTCTNPAPQGDGDECPGEAVQNEACNIICPVDGLWNQWSSWSTCNTDCVHHRRRQCEAPPPTNGGMYCNGNDLDTQNCTNGMCRDMFGNVIVKSNQGVTPSVNGNQGVTKTPFGDQIGSSDKRNGQGGLSGLEPARQEPSNSETNDNITMYIGLCVAFAVFLIVIVVVIVIVRRRSNQQRRNHDHDLLPNGGVHAHLHPHNDKKMKNETLLSAYQPDLTQVTVPPPHPMSHPNNNHMERVNSFNKLPPTYAEIKEHRLSSPMGNGLLIEPSPNNMLTHNSSMDQIAKKNERNNMVIVNPIGSGGSPRGSDHENLRDSRDSMMSVELPSTIDTDAVTWSTFDYRGGRLTLSESGVTLLIPEGAIPRGKTEEIYMAVCRDDKDRPRLTDKQTILSPIVVCGPTGMMLNKPVVLSLQHCASMRQGGWQLSVCSSNTPLEMAPQWQLAVTLGQETINTQIYTQIDATHCHLMTEQLQRYTLIGEPVSQGRAVKILRLAAFAPSLPPSMDFSIRVYVVEDTPDALEGVMQVERRLGGRLLDHPKQIPFQDGGHNLCLTIEDLNNGWRSKLAANYQEIPFRHIWSGNQNNLHCSFSLEMVECVQEAIRCKIQVYQKAILSNRQVLKINTNFKEPPICSSPLGNTLKGRASTVTSATNSSSGVSSVVAVDSSQPSRLPSHIRQQVCALLDTPCARGNDWRMLAQALTVDRYINYFATKPSPTEHILDLWEAIHREDTAVTDLMNILRFMGRMDAAAVLEKDIGSWL</sequence>
<evidence type="ECO:0000256" key="14">
    <source>
        <dbReference type="SAM" id="MobiDB-lite"/>
    </source>
</evidence>
<dbReference type="FunFam" id="2.20.100.10:FF:000002">
    <property type="entry name" value="Unc-5 netrin receptor C"/>
    <property type="match status" value="1"/>
</dbReference>
<reference evidence="18" key="1">
    <citation type="journal article" date="2019" name="bioRxiv">
        <title>The Genome of the Zebra Mussel, Dreissena polymorpha: A Resource for Invasive Species Research.</title>
        <authorList>
            <person name="McCartney M.A."/>
            <person name="Auch B."/>
            <person name="Kono T."/>
            <person name="Mallez S."/>
            <person name="Zhang Y."/>
            <person name="Obille A."/>
            <person name="Becker A."/>
            <person name="Abrahante J.E."/>
            <person name="Garbe J."/>
            <person name="Badalamenti J.P."/>
            <person name="Herman A."/>
            <person name="Mangelson H."/>
            <person name="Liachko I."/>
            <person name="Sullivan S."/>
            <person name="Sone E.D."/>
            <person name="Koren S."/>
            <person name="Silverstein K.A.T."/>
            <person name="Beckman K.B."/>
            <person name="Gohl D.M."/>
        </authorList>
    </citation>
    <scope>NUCLEOTIDE SEQUENCE</scope>
    <source>
        <strain evidence="18">Duluth1</strain>
        <tissue evidence="18">Whole animal</tissue>
    </source>
</reference>
<evidence type="ECO:0000256" key="5">
    <source>
        <dbReference type="ARBA" id="ARBA00022729"/>
    </source>
</evidence>
<dbReference type="FunFam" id="2.60.220.30:FF:000003">
    <property type="entry name" value="Unc-5 netrin receptor C"/>
    <property type="match status" value="1"/>
</dbReference>
<evidence type="ECO:0000259" key="17">
    <source>
        <dbReference type="PROSITE" id="PS51145"/>
    </source>
</evidence>
<dbReference type="InterPro" id="IPR000906">
    <property type="entry name" value="ZU5_dom"/>
</dbReference>
<dbReference type="Pfam" id="PF00090">
    <property type="entry name" value="TSP_1"/>
    <property type="match status" value="2"/>
</dbReference>
<keyword evidence="7 13" id="KW-1133">Transmembrane helix</keyword>
<dbReference type="PROSITE" id="PS50835">
    <property type="entry name" value="IG_LIKE"/>
    <property type="match status" value="1"/>
</dbReference>
<feature type="domain" description="ZU5" evidence="17">
    <location>
        <begin position="634"/>
        <end position="781"/>
    </location>
</feature>
<dbReference type="Pfam" id="PF13927">
    <property type="entry name" value="Ig_3"/>
    <property type="match status" value="1"/>
</dbReference>
<evidence type="ECO:0000256" key="3">
    <source>
        <dbReference type="ARBA" id="ARBA00022473"/>
    </source>
</evidence>
<feature type="transmembrane region" description="Helical" evidence="13">
    <location>
        <begin position="20"/>
        <end position="41"/>
    </location>
</feature>
<dbReference type="PANTHER" id="PTHR12582">
    <property type="entry name" value="NETRIN RECEPTOR UNC5"/>
    <property type="match status" value="1"/>
</dbReference>
<dbReference type="InterPro" id="IPR033772">
    <property type="entry name" value="UPA"/>
</dbReference>
<dbReference type="Gene3D" id="2.20.100.10">
    <property type="entry name" value="Thrombospondin type-1 (TSP1) repeat"/>
    <property type="match status" value="2"/>
</dbReference>
<dbReference type="SUPFAM" id="SSF47986">
    <property type="entry name" value="DEATH domain"/>
    <property type="match status" value="1"/>
</dbReference>
<keyword evidence="3 13" id="KW-0217">Developmental protein</keyword>
<feature type="domain" description="Ig-like" evidence="16">
    <location>
        <begin position="160"/>
        <end position="266"/>
    </location>
</feature>
<dbReference type="Gene3D" id="2.60.40.10">
    <property type="entry name" value="Immunoglobulins"/>
    <property type="match status" value="2"/>
</dbReference>
<evidence type="ECO:0000256" key="4">
    <source>
        <dbReference type="ARBA" id="ARBA00022692"/>
    </source>
</evidence>
<comment type="similarity">
    <text evidence="2 13">Belongs to the unc-5 family.</text>
</comment>
<dbReference type="InterPro" id="IPR000884">
    <property type="entry name" value="TSP1_rpt"/>
</dbReference>
<keyword evidence="12 13" id="KW-0393">Immunoglobulin domain</keyword>
<evidence type="ECO:0000256" key="6">
    <source>
        <dbReference type="ARBA" id="ARBA00022737"/>
    </source>
</evidence>
<gene>
    <name evidence="18" type="ORF">DPMN_037006</name>
</gene>
<evidence type="ECO:0000313" key="18">
    <source>
        <dbReference type="EMBL" id="KAH3873769.1"/>
    </source>
</evidence>
<dbReference type="InterPro" id="IPR013783">
    <property type="entry name" value="Ig-like_fold"/>
</dbReference>
<protein>
    <recommendedName>
        <fullName evidence="13">Netrin receptor UNC5</fullName>
    </recommendedName>
</protein>
<dbReference type="InterPro" id="IPR000488">
    <property type="entry name" value="Death_dom"/>
</dbReference>
<dbReference type="Pfam" id="PF00531">
    <property type="entry name" value="Death"/>
    <property type="match status" value="1"/>
</dbReference>
<comment type="caution">
    <text evidence="18">The sequence shown here is derived from an EMBL/GenBank/DDBJ whole genome shotgun (WGS) entry which is preliminary data.</text>
</comment>
<dbReference type="InterPro" id="IPR007110">
    <property type="entry name" value="Ig-like_dom"/>
</dbReference>
<evidence type="ECO:0000256" key="13">
    <source>
        <dbReference type="RuleBase" id="RU367033"/>
    </source>
</evidence>
<keyword evidence="11" id="KW-0325">Glycoprotein</keyword>
<dbReference type="Pfam" id="PF17217">
    <property type="entry name" value="UPA"/>
    <property type="match status" value="1"/>
</dbReference>
<dbReference type="OrthoDB" id="5973910at2759"/>
<proteinExistence type="inferred from homology"/>
<dbReference type="Proteomes" id="UP000828390">
    <property type="component" value="Unassembled WGS sequence"/>
</dbReference>
<dbReference type="InterPro" id="IPR057755">
    <property type="entry name" value="UNC5A-D-like_N"/>
</dbReference>
<name>A0A9D4MCN2_DREPO</name>
<evidence type="ECO:0000256" key="1">
    <source>
        <dbReference type="ARBA" id="ARBA00004479"/>
    </source>
</evidence>
<evidence type="ECO:0000256" key="7">
    <source>
        <dbReference type="ARBA" id="ARBA00022989"/>
    </source>
</evidence>
<dbReference type="InterPro" id="IPR003598">
    <property type="entry name" value="Ig_sub2"/>
</dbReference>
<keyword evidence="6" id="KW-0677">Repeat</keyword>
<evidence type="ECO:0000256" key="12">
    <source>
        <dbReference type="ARBA" id="ARBA00023319"/>
    </source>
</evidence>
<feature type="transmembrane region" description="Helical" evidence="13">
    <location>
        <begin position="448"/>
        <end position="472"/>
    </location>
</feature>
<reference evidence="18" key="2">
    <citation type="submission" date="2020-11" db="EMBL/GenBank/DDBJ databases">
        <authorList>
            <person name="McCartney M.A."/>
            <person name="Auch B."/>
            <person name="Kono T."/>
            <person name="Mallez S."/>
            <person name="Becker A."/>
            <person name="Gohl D.M."/>
            <person name="Silverstein K.A.T."/>
            <person name="Koren S."/>
            <person name="Bechman K.B."/>
            <person name="Herman A."/>
            <person name="Abrahante J.E."/>
            <person name="Garbe J."/>
        </authorList>
    </citation>
    <scope>NUCLEOTIDE SEQUENCE</scope>
    <source>
        <strain evidence="18">Duluth1</strain>
        <tissue evidence="18">Whole animal</tissue>
    </source>
</reference>
<dbReference type="SMART" id="SM00409">
    <property type="entry name" value="IG"/>
    <property type="match status" value="1"/>
</dbReference>
<evidence type="ECO:0000256" key="2">
    <source>
        <dbReference type="ARBA" id="ARBA00009844"/>
    </source>
</evidence>
<keyword evidence="19" id="KW-1185">Reference proteome</keyword>
<evidence type="ECO:0000259" key="16">
    <source>
        <dbReference type="PROSITE" id="PS50835"/>
    </source>
</evidence>
<dbReference type="Pfam" id="PF25609">
    <property type="entry name" value="Unc5_NetrinR_N"/>
    <property type="match status" value="1"/>
</dbReference>
<comment type="caution">
    <text evidence="13">Lacks conserved residue(s) required for the propagation of feature annotation.</text>
</comment>
<dbReference type="SMART" id="SM00209">
    <property type="entry name" value="TSP1"/>
    <property type="match status" value="2"/>
</dbReference>
<keyword evidence="8 13" id="KW-0472">Membrane</keyword>
<dbReference type="GO" id="GO:0005042">
    <property type="term" value="F:netrin receptor activity"/>
    <property type="evidence" value="ECO:0007669"/>
    <property type="project" value="UniProtKB-UniRule"/>
</dbReference>
<dbReference type="Gene3D" id="1.10.533.10">
    <property type="entry name" value="Death Domain, Fas"/>
    <property type="match status" value="1"/>
</dbReference>
<dbReference type="PROSITE" id="PS51145">
    <property type="entry name" value="ZU5"/>
    <property type="match status" value="1"/>
</dbReference>
<dbReference type="SUPFAM" id="SSF82895">
    <property type="entry name" value="TSP-1 type 1 repeat"/>
    <property type="match status" value="2"/>
</dbReference>
<dbReference type="SMART" id="SM00218">
    <property type="entry name" value="ZU5"/>
    <property type="match status" value="1"/>
</dbReference>
<dbReference type="EMBL" id="JAIWYP010000002">
    <property type="protein sequence ID" value="KAH3873769.1"/>
    <property type="molecule type" value="Genomic_DNA"/>
</dbReference>
<evidence type="ECO:0000259" key="15">
    <source>
        <dbReference type="PROSITE" id="PS50017"/>
    </source>
</evidence>
<evidence type="ECO:0000256" key="8">
    <source>
        <dbReference type="ARBA" id="ARBA00023136"/>
    </source>
</evidence>
<evidence type="ECO:0000256" key="9">
    <source>
        <dbReference type="ARBA" id="ARBA00023157"/>
    </source>
</evidence>
<dbReference type="InterPro" id="IPR036179">
    <property type="entry name" value="Ig-like_dom_sf"/>
</dbReference>
<comment type="function">
    <text evidence="13">Receptor for netrin required for axon guidance. Mediates axon repulsion of neuronal growth cones in the developing nervous system upon ligand binding.</text>
</comment>
<keyword evidence="5" id="KW-0732">Signal</keyword>
<keyword evidence="9" id="KW-1015">Disulfide bond</keyword>
<dbReference type="InterPro" id="IPR003599">
    <property type="entry name" value="Ig_sub"/>
</dbReference>
<dbReference type="FunFam" id="2.20.100.10:FF:000007">
    <property type="entry name" value="Thrombospondin 1"/>
    <property type="match status" value="1"/>
</dbReference>
<dbReference type="Pfam" id="PF00791">
    <property type="entry name" value="ZU5"/>
    <property type="match status" value="1"/>
</dbReference>
<dbReference type="AlphaFoldDB" id="A0A9D4MCN2"/>
<keyword evidence="10 13" id="KW-0675">Receptor</keyword>
<evidence type="ECO:0000313" key="19">
    <source>
        <dbReference type="Proteomes" id="UP000828390"/>
    </source>
</evidence>
<dbReference type="InterPro" id="IPR036383">
    <property type="entry name" value="TSP1_rpt_sf"/>
</dbReference>